<keyword evidence="1" id="KW-0547">Nucleotide-binding</keyword>
<evidence type="ECO:0000256" key="1">
    <source>
        <dbReference type="ARBA" id="ARBA00022741"/>
    </source>
</evidence>
<feature type="transmembrane region" description="Helical" evidence="3">
    <location>
        <begin position="63"/>
        <end position="79"/>
    </location>
</feature>
<keyword evidence="3" id="KW-0472">Membrane</keyword>
<evidence type="ECO:0000313" key="5">
    <source>
        <dbReference type="Proteomes" id="UP000326759"/>
    </source>
</evidence>
<keyword evidence="3" id="KW-0812">Transmembrane</keyword>
<feature type="transmembrane region" description="Helical" evidence="3">
    <location>
        <begin position="91"/>
        <end position="114"/>
    </location>
</feature>
<gene>
    <name evidence="4" type="ORF">Anas_07500</name>
</gene>
<protein>
    <submittedName>
        <fullName evidence="4">Uncharacterized protein</fullName>
    </submittedName>
</protein>
<feature type="transmembrane region" description="Helical" evidence="3">
    <location>
        <begin position="38"/>
        <end position="56"/>
    </location>
</feature>
<keyword evidence="2" id="KW-0456">Lyase</keyword>
<evidence type="ECO:0000256" key="2">
    <source>
        <dbReference type="ARBA" id="ARBA00023239"/>
    </source>
</evidence>
<dbReference type="EMBL" id="SEYY01000325">
    <property type="protein sequence ID" value="KAB7507478.1"/>
    <property type="molecule type" value="Genomic_DNA"/>
</dbReference>
<dbReference type="GO" id="GO:0006171">
    <property type="term" value="P:cAMP biosynthetic process"/>
    <property type="evidence" value="ECO:0007669"/>
    <property type="project" value="TreeGrafter"/>
</dbReference>
<dbReference type="GO" id="GO:0004016">
    <property type="term" value="F:adenylate cyclase activity"/>
    <property type="evidence" value="ECO:0007669"/>
    <property type="project" value="TreeGrafter"/>
</dbReference>
<organism evidence="4 5">
    <name type="scientific">Armadillidium nasatum</name>
    <dbReference type="NCBI Taxonomy" id="96803"/>
    <lineage>
        <taxon>Eukaryota</taxon>
        <taxon>Metazoa</taxon>
        <taxon>Ecdysozoa</taxon>
        <taxon>Arthropoda</taxon>
        <taxon>Crustacea</taxon>
        <taxon>Multicrustacea</taxon>
        <taxon>Malacostraca</taxon>
        <taxon>Eumalacostraca</taxon>
        <taxon>Peracarida</taxon>
        <taxon>Isopoda</taxon>
        <taxon>Oniscidea</taxon>
        <taxon>Crinocheta</taxon>
        <taxon>Armadillidiidae</taxon>
        <taxon>Armadillidium</taxon>
    </lineage>
</organism>
<dbReference type="PANTHER" id="PTHR45627:SF26">
    <property type="entry name" value="ADENYLATE CYCLASE TYPE 1"/>
    <property type="match status" value="1"/>
</dbReference>
<dbReference type="AlphaFoldDB" id="A0A5N5TMT7"/>
<evidence type="ECO:0000256" key="3">
    <source>
        <dbReference type="SAM" id="Phobius"/>
    </source>
</evidence>
<comment type="caution">
    <text evidence="4">The sequence shown here is derived from an EMBL/GenBank/DDBJ whole genome shotgun (WGS) entry which is preliminary data.</text>
</comment>
<evidence type="ECO:0000313" key="4">
    <source>
        <dbReference type="EMBL" id="KAB7507478.1"/>
    </source>
</evidence>
<dbReference type="GO" id="GO:0005886">
    <property type="term" value="C:plasma membrane"/>
    <property type="evidence" value="ECO:0007669"/>
    <property type="project" value="TreeGrafter"/>
</dbReference>
<reference evidence="4 5" key="1">
    <citation type="journal article" date="2019" name="PLoS Biol.">
        <title>Sex chromosomes control vertical transmission of feminizing Wolbachia symbionts in an isopod.</title>
        <authorList>
            <person name="Becking T."/>
            <person name="Chebbi M.A."/>
            <person name="Giraud I."/>
            <person name="Moumen B."/>
            <person name="Laverre T."/>
            <person name="Caubet Y."/>
            <person name="Peccoud J."/>
            <person name="Gilbert C."/>
            <person name="Cordaux R."/>
        </authorList>
    </citation>
    <scope>NUCLEOTIDE SEQUENCE [LARGE SCALE GENOMIC DNA]</scope>
    <source>
        <strain evidence="4">ANa2</strain>
        <tissue evidence="4">Whole body excluding digestive tract and cuticle</tissue>
    </source>
</reference>
<dbReference type="OrthoDB" id="2107370at2759"/>
<dbReference type="GO" id="GO:0007189">
    <property type="term" value="P:adenylate cyclase-activating G protein-coupled receptor signaling pathway"/>
    <property type="evidence" value="ECO:0007669"/>
    <property type="project" value="TreeGrafter"/>
</dbReference>
<accession>A0A5N5TMT7</accession>
<feature type="non-terminal residue" evidence="4">
    <location>
        <position position="179"/>
    </location>
</feature>
<dbReference type="PANTHER" id="PTHR45627">
    <property type="entry name" value="ADENYLATE CYCLASE TYPE 1"/>
    <property type="match status" value="1"/>
</dbReference>
<keyword evidence="3" id="KW-1133">Transmembrane helix</keyword>
<keyword evidence="5" id="KW-1185">Reference proteome</keyword>
<dbReference type="Proteomes" id="UP000326759">
    <property type="component" value="Unassembled WGS sequence"/>
</dbReference>
<dbReference type="GO" id="GO:0000166">
    <property type="term" value="F:nucleotide binding"/>
    <property type="evidence" value="ECO:0007669"/>
    <property type="project" value="UniProtKB-KW"/>
</dbReference>
<proteinExistence type="predicted"/>
<feature type="non-terminal residue" evidence="4">
    <location>
        <position position="1"/>
    </location>
</feature>
<sequence length="179" mass="20723">FTCEVGKSPCKFNVTNIVSNLSPEDFAKVRMWCPLPEYIPLSCVLGFLAVAIFLKLPFLVKAVLLTAHASVYAFLIFYTQKNLFTCFDERMGVFVPSQALGVVYIIFFLFAVLVHGRQVEWTMRLDFLWQCQVRHIWPYAADEKEEMVNLQETNRRILFNLLPAHVATHFLDNQLHSNM</sequence>
<name>A0A5N5TMT7_9CRUS</name>